<accession>A0A314KWJ6</accession>
<dbReference type="AlphaFoldDB" id="A0A314KWJ6"/>
<reference evidence="2" key="1">
    <citation type="submission" date="2016-11" db="EMBL/GenBank/DDBJ databases">
        <title>The genome of Nicotiana attenuata.</title>
        <authorList>
            <person name="Xu S."/>
            <person name="Brockmoeller T."/>
            <person name="Gaquerel E."/>
            <person name="Navarro A."/>
            <person name="Kuhl H."/>
            <person name="Gase K."/>
            <person name="Ling Z."/>
            <person name="Zhou W."/>
            <person name="Kreitzer C."/>
            <person name="Stanke M."/>
            <person name="Tang H."/>
            <person name="Lyons E."/>
            <person name="Pandey P."/>
            <person name="Pandey S.P."/>
            <person name="Timmermann B."/>
            <person name="Baldwin I.T."/>
        </authorList>
    </citation>
    <scope>NUCLEOTIDE SEQUENCE [LARGE SCALE GENOMIC DNA]</scope>
    <source>
        <strain evidence="2">UT</strain>
    </source>
</reference>
<name>A0A314KWJ6_NICAT</name>
<dbReference type="Gramene" id="OIT33054">
    <property type="protein sequence ID" value="OIT33054"/>
    <property type="gene ID" value="A4A49_58808"/>
</dbReference>
<feature type="non-terminal residue" evidence="2">
    <location>
        <position position="103"/>
    </location>
</feature>
<organism evidence="2 3">
    <name type="scientific">Nicotiana attenuata</name>
    <name type="common">Coyote tobacco</name>
    <dbReference type="NCBI Taxonomy" id="49451"/>
    <lineage>
        <taxon>Eukaryota</taxon>
        <taxon>Viridiplantae</taxon>
        <taxon>Streptophyta</taxon>
        <taxon>Embryophyta</taxon>
        <taxon>Tracheophyta</taxon>
        <taxon>Spermatophyta</taxon>
        <taxon>Magnoliopsida</taxon>
        <taxon>eudicotyledons</taxon>
        <taxon>Gunneridae</taxon>
        <taxon>Pentapetalae</taxon>
        <taxon>asterids</taxon>
        <taxon>lamiids</taxon>
        <taxon>Solanales</taxon>
        <taxon>Solanaceae</taxon>
        <taxon>Nicotianoideae</taxon>
        <taxon>Nicotianeae</taxon>
        <taxon>Nicotiana</taxon>
    </lineage>
</organism>
<feature type="non-terminal residue" evidence="2">
    <location>
        <position position="1"/>
    </location>
</feature>
<evidence type="ECO:0000313" key="2">
    <source>
        <dbReference type="EMBL" id="OIT33054.1"/>
    </source>
</evidence>
<protein>
    <submittedName>
        <fullName evidence="2">Uncharacterized protein</fullName>
    </submittedName>
</protein>
<comment type="caution">
    <text evidence="2">The sequence shown here is derived from an EMBL/GenBank/DDBJ whole genome shotgun (WGS) entry which is preliminary data.</text>
</comment>
<gene>
    <name evidence="2" type="ORF">A4A49_58808</name>
</gene>
<evidence type="ECO:0000256" key="1">
    <source>
        <dbReference type="SAM" id="MobiDB-lite"/>
    </source>
</evidence>
<feature type="compositionally biased region" description="Basic and acidic residues" evidence="1">
    <location>
        <begin position="51"/>
        <end position="64"/>
    </location>
</feature>
<feature type="region of interest" description="Disordered" evidence="1">
    <location>
        <begin position="1"/>
        <end position="69"/>
    </location>
</feature>
<dbReference type="EMBL" id="MJEQ01000953">
    <property type="protein sequence ID" value="OIT33054.1"/>
    <property type="molecule type" value="Genomic_DNA"/>
</dbReference>
<evidence type="ECO:0000313" key="3">
    <source>
        <dbReference type="Proteomes" id="UP000187609"/>
    </source>
</evidence>
<keyword evidence="3" id="KW-1185">Reference proteome</keyword>
<dbReference type="Proteomes" id="UP000187609">
    <property type="component" value="Unassembled WGS sequence"/>
</dbReference>
<sequence length="103" mass="11177">SHLRPPSVAAPETASPDERTATHACMKKNSDFQDDPATETYADVIEAAAAETDKSEAEQRKEETSQEVASCSLIGRMRSHPVSDEQTTLAFARGLNKAYQPTP</sequence>
<proteinExistence type="predicted"/>